<organism evidence="4 5">
    <name type="scientific">Striga hermonthica</name>
    <name type="common">Purple witchweed</name>
    <name type="synonym">Buchnera hermonthica</name>
    <dbReference type="NCBI Taxonomy" id="68872"/>
    <lineage>
        <taxon>Eukaryota</taxon>
        <taxon>Viridiplantae</taxon>
        <taxon>Streptophyta</taxon>
        <taxon>Embryophyta</taxon>
        <taxon>Tracheophyta</taxon>
        <taxon>Spermatophyta</taxon>
        <taxon>Magnoliopsida</taxon>
        <taxon>eudicotyledons</taxon>
        <taxon>Gunneridae</taxon>
        <taxon>Pentapetalae</taxon>
        <taxon>asterids</taxon>
        <taxon>lamiids</taxon>
        <taxon>Lamiales</taxon>
        <taxon>Orobanchaceae</taxon>
        <taxon>Buchnereae</taxon>
        <taxon>Striga</taxon>
    </lineage>
</organism>
<evidence type="ECO:0000313" key="5">
    <source>
        <dbReference type="Proteomes" id="UP001153555"/>
    </source>
</evidence>
<keyword evidence="1" id="KW-0479">Metal-binding</keyword>
<dbReference type="GO" id="GO:0003676">
    <property type="term" value="F:nucleic acid binding"/>
    <property type="evidence" value="ECO:0007669"/>
    <property type="project" value="InterPro"/>
</dbReference>
<dbReference type="InterPro" id="IPR001878">
    <property type="entry name" value="Znf_CCHC"/>
</dbReference>
<dbReference type="InterPro" id="IPR005162">
    <property type="entry name" value="Retrotrans_gag_dom"/>
</dbReference>
<feature type="region of interest" description="Disordered" evidence="2">
    <location>
        <begin position="166"/>
        <end position="211"/>
    </location>
</feature>
<comment type="caution">
    <text evidence="4">The sequence shown here is derived from an EMBL/GenBank/DDBJ whole genome shotgun (WGS) entry which is preliminary data.</text>
</comment>
<proteinExistence type="predicted"/>
<keyword evidence="1" id="KW-0862">Zinc</keyword>
<evidence type="ECO:0000259" key="3">
    <source>
        <dbReference type="PROSITE" id="PS50158"/>
    </source>
</evidence>
<sequence>HGPTRNRSGAAGARDLVIEGLGVRYGRSKPSPHGTRHGNGTAYTRWRDTAGAAIERWRARCTWERFKELIREKYYPTYYRAEIERQFLSLKQGTHSVDEYEREFTRLAAFVPDLVRTEAQRAQRFIDGLYPAVRHIIVGHGTQIYARAISIAQEVDASIWREASRDRSQPFAPAQSSTAPPAAQPSKEKKRKGKGAQTDRRTRQRQQQVPPCPTCGRLHRGECRFCQDICYYCHEPGHFSNRCPKK</sequence>
<keyword evidence="1" id="KW-0863">Zinc-finger</keyword>
<dbReference type="SMART" id="SM00343">
    <property type="entry name" value="ZnF_C2HC"/>
    <property type="match status" value="1"/>
</dbReference>
<keyword evidence="5" id="KW-1185">Reference proteome</keyword>
<reference evidence="4" key="1">
    <citation type="submission" date="2019-12" db="EMBL/GenBank/DDBJ databases">
        <authorList>
            <person name="Scholes J."/>
        </authorList>
    </citation>
    <scope>NUCLEOTIDE SEQUENCE</scope>
</reference>
<evidence type="ECO:0000313" key="4">
    <source>
        <dbReference type="EMBL" id="CAA0808174.1"/>
    </source>
</evidence>
<accession>A0A9N7MEI8</accession>
<feature type="compositionally biased region" description="Low complexity" evidence="2">
    <location>
        <begin position="169"/>
        <end position="185"/>
    </location>
</feature>
<name>A0A9N7MEI8_STRHE</name>
<gene>
    <name evidence="4" type="ORF">SHERM_10536</name>
</gene>
<dbReference type="GO" id="GO:0008270">
    <property type="term" value="F:zinc ion binding"/>
    <property type="evidence" value="ECO:0007669"/>
    <property type="project" value="UniProtKB-KW"/>
</dbReference>
<dbReference type="Pfam" id="PF03732">
    <property type="entry name" value="Retrotrans_gag"/>
    <property type="match status" value="1"/>
</dbReference>
<feature type="non-terminal residue" evidence="4">
    <location>
        <position position="1"/>
    </location>
</feature>
<dbReference type="Proteomes" id="UP001153555">
    <property type="component" value="Unassembled WGS sequence"/>
</dbReference>
<dbReference type="PANTHER" id="PTHR34482">
    <property type="entry name" value="DNA DAMAGE-INDUCIBLE PROTEIN 1-LIKE"/>
    <property type="match status" value="1"/>
</dbReference>
<protein>
    <recommendedName>
        <fullName evidence="3">CCHC-type domain-containing protein</fullName>
    </recommendedName>
</protein>
<feature type="non-terminal residue" evidence="4">
    <location>
        <position position="246"/>
    </location>
</feature>
<evidence type="ECO:0000256" key="1">
    <source>
        <dbReference type="PROSITE-ProRule" id="PRU00047"/>
    </source>
</evidence>
<evidence type="ECO:0000256" key="2">
    <source>
        <dbReference type="SAM" id="MobiDB-lite"/>
    </source>
</evidence>
<dbReference type="AlphaFoldDB" id="A0A9N7MEI8"/>
<feature type="domain" description="CCHC-type" evidence="3">
    <location>
        <begin position="230"/>
        <end position="245"/>
    </location>
</feature>
<dbReference type="PROSITE" id="PS50158">
    <property type="entry name" value="ZF_CCHC"/>
    <property type="match status" value="1"/>
</dbReference>
<dbReference type="PANTHER" id="PTHR34482:SF49">
    <property type="entry name" value="RETROTRANSPOSON GAG DOMAIN-CONTAINING PROTEIN"/>
    <property type="match status" value="1"/>
</dbReference>
<dbReference type="EMBL" id="CACSLK010002554">
    <property type="protein sequence ID" value="CAA0808174.1"/>
    <property type="molecule type" value="Genomic_DNA"/>
</dbReference>